<comment type="caution">
    <text evidence="2">The sequence shown here is derived from an EMBL/GenBank/DDBJ whole genome shotgun (WGS) entry which is preliminary data.</text>
</comment>
<keyword evidence="2" id="KW-0560">Oxidoreductase</keyword>
<dbReference type="Pfam" id="PF09995">
    <property type="entry name" value="MPAB_Lcp_cat"/>
    <property type="match status" value="1"/>
</dbReference>
<dbReference type="PANTHER" id="PTHR36151">
    <property type="entry name" value="BLR2777 PROTEIN"/>
    <property type="match status" value="1"/>
</dbReference>
<dbReference type="EMBL" id="JAXAVX010000007">
    <property type="protein sequence ID" value="MDX8152636.1"/>
    <property type="molecule type" value="Genomic_DNA"/>
</dbReference>
<feature type="domain" description="ER-bound oxygenase mpaB/mpaB'/Rubber oxygenase catalytic" evidence="1">
    <location>
        <begin position="25"/>
        <end position="261"/>
    </location>
</feature>
<keyword evidence="3" id="KW-1185">Reference proteome</keyword>
<dbReference type="RefSeq" id="WP_319954792.1">
    <property type="nucleotide sequence ID" value="NZ_JAXAVX010000007.1"/>
</dbReference>
<protein>
    <submittedName>
        <fullName evidence="2">Oxygenase MpaB family protein</fullName>
        <ecNumber evidence="2">1.-.-.-</ecNumber>
    </submittedName>
</protein>
<evidence type="ECO:0000259" key="1">
    <source>
        <dbReference type="Pfam" id="PF09995"/>
    </source>
</evidence>
<proteinExistence type="predicted"/>
<dbReference type="InterPro" id="IPR018713">
    <property type="entry name" value="MPAB/Lcp_cat_dom"/>
</dbReference>
<reference evidence="2 3" key="1">
    <citation type="submission" date="2023-11" db="EMBL/GenBank/DDBJ databases">
        <authorList>
            <person name="Xu M."/>
            <person name="Jiang T."/>
        </authorList>
    </citation>
    <scope>NUCLEOTIDE SEQUENCE [LARGE SCALE GENOMIC DNA]</scope>
    <source>
        <strain evidence="2 3">SD</strain>
    </source>
</reference>
<dbReference type="Proteomes" id="UP001277761">
    <property type="component" value="Unassembled WGS sequence"/>
</dbReference>
<sequence>MDGRSPLAAPHASPDGLFDDHAMIRRVHRERLVMLHGPRALLLQAAHPLAFRGFWSATEVQETALAQARLRRTAEAMATAVFGSASDAERMGERIRAVHARIGGRLSEAAGPWPAGTRWRADDPELLLWILAALVDSAMLVHDRFVRPLRPEERAAFWRDYRVVGELFGLDSSAVPRTIGAFDAYVAETLASDRMVVLPEAREAARRIVLDPPVPPALRPAVEVANLVTATLLPRGLRRAFGLRTPPGTGLATGALATWSRHVLRPVLPTGLAWTPHGSPAPLAA</sequence>
<dbReference type="PANTHER" id="PTHR36151:SF3">
    <property type="entry name" value="ER-BOUND OXYGENASE MPAB_MPAB'_RUBBER OXYGENASE CATALYTIC DOMAIN-CONTAINING PROTEIN"/>
    <property type="match status" value="1"/>
</dbReference>
<gene>
    <name evidence="2" type="ORF">SK069_13605</name>
</gene>
<evidence type="ECO:0000313" key="3">
    <source>
        <dbReference type="Proteomes" id="UP001277761"/>
    </source>
</evidence>
<accession>A0ABU4VLA4</accession>
<evidence type="ECO:0000313" key="2">
    <source>
        <dbReference type="EMBL" id="MDX8152636.1"/>
    </source>
</evidence>
<dbReference type="EC" id="1.-.-.-" evidence="2"/>
<organism evidence="2 3">
    <name type="scientific">Patulibacter brassicae</name>
    <dbReference type="NCBI Taxonomy" id="1705717"/>
    <lineage>
        <taxon>Bacteria</taxon>
        <taxon>Bacillati</taxon>
        <taxon>Actinomycetota</taxon>
        <taxon>Thermoleophilia</taxon>
        <taxon>Solirubrobacterales</taxon>
        <taxon>Patulibacteraceae</taxon>
        <taxon>Patulibacter</taxon>
    </lineage>
</organism>
<dbReference type="GO" id="GO:0016491">
    <property type="term" value="F:oxidoreductase activity"/>
    <property type="evidence" value="ECO:0007669"/>
    <property type="project" value="UniProtKB-KW"/>
</dbReference>
<name>A0ABU4VLA4_9ACTN</name>